<protein>
    <submittedName>
        <fullName evidence="2">Fibrillin</fullName>
    </submittedName>
</protein>
<evidence type="ECO:0000259" key="1">
    <source>
        <dbReference type="Pfam" id="PF04755"/>
    </source>
</evidence>
<dbReference type="InterPro" id="IPR039633">
    <property type="entry name" value="PAP"/>
</dbReference>
<dbReference type="InterPro" id="IPR006843">
    <property type="entry name" value="PAP/fibrillin_dom"/>
</dbReference>
<dbReference type="EMBL" id="DSPX01000120">
    <property type="protein sequence ID" value="HGG01304.1"/>
    <property type="molecule type" value="Genomic_DNA"/>
</dbReference>
<name>A0A7C3ZMC7_9CYAN</name>
<reference evidence="2" key="1">
    <citation type="journal article" date="2020" name="mSystems">
        <title>Genome- and Community-Level Interaction Insights into Carbon Utilization and Element Cycling Functions of Hydrothermarchaeota in Hydrothermal Sediment.</title>
        <authorList>
            <person name="Zhou Z."/>
            <person name="Liu Y."/>
            <person name="Xu W."/>
            <person name="Pan J."/>
            <person name="Luo Z.H."/>
            <person name="Li M."/>
        </authorList>
    </citation>
    <scope>NUCLEOTIDE SEQUENCE [LARGE SCALE GENOMIC DNA]</scope>
    <source>
        <strain evidence="2">SpSt-374</strain>
    </source>
</reference>
<sequence length="196" mass="21556">MLGKAELLQALVGKNRGVLATKAEKQAIQAAIASLEDRNPTNAPTEALSLLEGNWQLLYTTSSELLNIDRLPLAKLGPIYQCIRSGSGKIYNIAEIYSLPLLESIVSVSARFEALSPIRLGIKFERNITGPMRLLSYQNPDQFIATVETGKKFLPIDITLNPERQQGWVDITYLDENLRIGRGNGGSIFVLSKSTP</sequence>
<comment type="caution">
    <text evidence="2">The sequence shown here is derived from an EMBL/GenBank/DDBJ whole genome shotgun (WGS) entry which is preliminary data.</text>
</comment>
<organism evidence="2">
    <name type="scientific">Planktothricoides sp. SpSt-374</name>
    <dbReference type="NCBI Taxonomy" id="2282167"/>
    <lineage>
        <taxon>Bacteria</taxon>
        <taxon>Bacillati</taxon>
        <taxon>Cyanobacteriota</taxon>
        <taxon>Cyanophyceae</taxon>
        <taxon>Oscillatoriophycideae</taxon>
        <taxon>Oscillatoriales</taxon>
        <taxon>Oscillatoriaceae</taxon>
        <taxon>Planktothricoides</taxon>
    </lineage>
</organism>
<dbReference type="AlphaFoldDB" id="A0A7C3ZMC7"/>
<accession>A0A7C3ZMC7</accession>
<evidence type="ECO:0000313" key="2">
    <source>
        <dbReference type="EMBL" id="HGG01304.1"/>
    </source>
</evidence>
<feature type="domain" description="Plastid lipid-associated protein/fibrillin conserved" evidence="1">
    <location>
        <begin position="3"/>
        <end position="192"/>
    </location>
</feature>
<dbReference type="Pfam" id="PF04755">
    <property type="entry name" value="PAP_fibrillin"/>
    <property type="match status" value="1"/>
</dbReference>
<gene>
    <name evidence="2" type="ORF">ENR15_11810</name>
</gene>
<proteinExistence type="predicted"/>
<dbReference type="PANTHER" id="PTHR31906">
    <property type="entry name" value="PLASTID-LIPID-ASSOCIATED PROTEIN 4, CHLOROPLASTIC-RELATED"/>
    <property type="match status" value="1"/>
</dbReference>